<evidence type="ECO:0000256" key="1">
    <source>
        <dbReference type="ARBA" id="ARBA00009175"/>
    </source>
</evidence>
<feature type="binding site" evidence="6">
    <location>
        <position position="176"/>
    </location>
    <ligand>
        <name>molybdate</name>
        <dbReference type="ChEBI" id="CHEBI:36264"/>
    </ligand>
</feature>
<dbReference type="NCBIfam" id="TIGR01256">
    <property type="entry name" value="modA"/>
    <property type="match status" value="1"/>
</dbReference>
<evidence type="ECO:0000256" key="4">
    <source>
        <dbReference type="ARBA" id="ARBA00022729"/>
    </source>
</evidence>
<comment type="subunit">
    <text evidence="5">The complex is composed of two ATP-binding proteins (ModC), two transmembrane proteins (ModB) and a solute-binding protein (ModA).</text>
</comment>
<feature type="signal peptide" evidence="7">
    <location>
        <begin position="1"/>
        <end position="23"/>
    </location>
</feature>
<evidence type="ECO:0000256" key="5">
    <source>
        <dbReference type="ARBA" id="ARBA00062515"/>
    </source>
</evidence>
<evidence type="ECO:0000313" key="8">
    <source>
        <dbReference type="EMBL" id="TWI07248.1"/>
    </source>
</evidence>
<evidence type="ECO:0000256" key="7">
    <source>
        <dbReference type="SAM" id="SignalP"/>
    </source>
</evidence>
<dbReference type="SUPFAM" id="SSF53850">
    <property type="entry name" value="Periplasmic binding protein-like II"/>
    <property type="match status" value="1"/>
</dbReference>
<dbReference type="InterPro" id="IPR050682">
    <property type="entry name" value="ModA/WtpA"/>
</dbReference>
<feature type="chain" id="PRO_5022011604" evidence="7">
    <location>
        <begin position="24"/>
        <end position="258"/>
    </location>
</feature>
<dbReference type="InterPro" id="IPR005950">
    <property type="entry name" value="ModA"/>
</dbReference>
<dbReference type="Proteomes" id="UP000316471">
    <property type="component" value="Unassembled WGS sequence"/>
</dbReference>
<accession>A0A562LI04</accession>
<keyword evidence="9" id="KW-1185">Reference proteome</keyword>
<keyword evidence="2 6" id="KW-0500">Molybdenum</keyword>
<evidence type="ECO:0000313" key="9">
    <source>
        <dbReference type="Proteomes" id="UP000316471"/>
    </source>
</evidence>
<dbReference type="FunFam" id="3.40.190.10:FF:000035">
    <property type="entry name" value="Molybdate ABC transporter substrate-binding protein"/>
    <property type="match status" value="1"/>
</dbReference>
<dbReference type="GO" id="GO:0030973">
    <property type="term" value="F:molybdate ion binding"/>
    <property type="evidence" value="ECO:0007669"/>
    <property type="project" value="InterPro"/>
</dbReference>
<comment type="caution">
    <text evidence="8">The sequence shown here is derived from an EMBL/GenBank/DDBJ whole genome shotgun (WGS) entry which is preliminary data.</text>
</comment>
<evidence type="ECO:0000256" key="2">
    <source>
        <dbReference type="ARBA" id="ARBA00022505"/>
    </source>
</evidence>
<reference evidence="8 9" key="1">
    <citation type="journal article" date="2015" name="Stand. Genomic Sci.">
        <title>Genomic Encyclopedia of Bacterial and Archaeal Type Strains, Phase III: the genomes of soil and plant-associated and newly described type strains.</title>
        <authorList>
            <person name="Whitman W.B."/>
            <person name="Woyke T."/>
            <person name="Klenk H.P."/>
            <person name="Zhou Y."/>
            <person name="Lilburn T.G."/>
            <person name="Beck B.J."/>
            <person name="De Vos P."/>
            <person name="Vandamme P."/>
            <person name="Eisen J.A."/>
            <person name="Garrity G."/>
            <person name="Hugenholtz P."/>
            <person name="Kyrpides N.C."/>
        </authorList>
    </citation>
    <scope>NUCLEOTIDE SEQUENCE [LARGE SCALE GENOMIC DNA]</scope>
    <source>
        <strain evidence="8 9">CGMCC 1.10136</strain>
    </source>
</reference>
<keyword evidence="4 7" id="KW-0732">Signal</keyword>
<dbReference type="PANTHER" id="PTHR30632">
    <property type="entry name" value="MOLYBDATE-BINDING PERIPLASMIC PROTEIN"/>
    <property type="match status" value="1"/>
</dbReference>
<dbReference type="Pfam" id="PF13531">
    <property type="entry name" value="SBP_bac_11"/>
    <property type="match status" value="1"/>
</dbReference>
<dbReference type="CDD" id="cd13539">
    <property type="entry name" value="PBP2_AvModA"/>
    <property type="match status" value="1"/>
</dbReference>
<name>A0A562LI04_9GAMM</name>
<dbReference type="GO" id="GO:0046872">
    <property type="term" value="F:metal ion binding"/>
    <property type="evidence" value="ECO:0007669"/>
    <property type="project" value="UniProtKB-KW"/>
</dbReference>
<dbReference type="Gene3D" id="3.40.190.10">
    <property type="entry name" value="Periplasmic binding protein-like II"/>
    <property type="match status" value="2"/>
</dbReference>
<dbReference type="OrthoDB" id="9785015at2"/>
<sequence>MRFTRALAVLLALAAWVPGTGMAAQARVAVAAQARVAVASNFADAARQLAVDYGRQSGHRIEISAASTGKLYAQIRNGAPFDALLAADDTTPRKLVAEGLADGATLHDYAIGRLVLWSRDPGMVKDGEALLRRGHIDRLAIANPELAPYGAAAREALRHVGRWDALQPRVVMGENIGQATQFVVSGAAPLGLLPRSLVLEARKTTPGSSWEVPASWHAPIVQRAVLLKHGEGNAAARGFLQYLRSAPVRARIRALGYD</sequence>
<dbReference type="AlphaFoldDB" id="A0A562LI04"/>
<evidence type="ECO:0000256" key="3">
    <source>
        <dbReference type="ARBA" id="ARBA00022723"/>
    </source>
</evidence>
<organism evidence="8 9">
    <name type="scientific">Aerolutibacter ruishenii</name>
    <dbReference type="NCBI Taxonomy" id="686800"/>
    <lineage>
        <taxon>Bacteria</taxon>
        <taxon>Pseudomonadati</taxon>
        <taxon>Pseudomonadota</taxon>
        <taxon>Gammaproteobacteria</taxon>
        <taxon>Lysobacterales</taxon>
        <taxon>Lysobacteraceae</taxon>
        <taxon>Aerolutibacter</taxon>
    </lineage>
</organism>
<dbReference type="EMBL" id="VLKP01000013">
    <property type="protein sequence ID" value="TWI07248.1"/>
    <property type="molecule type" value="Genomic_DNA"/>
</dbReference>
<dbReference type="GO" id="GO:0015689">
    <property type="term" value="P:molybdate ion transport"/>
    <property type="evidence" value="ECO:0007669"/>
    <property type="project" value="InterPro"/>
</dbReference>
<dbReference type="PANTHER" id="PTHR30632:SF14">
    <property type="entry name" value="TUNGSTATE_MOLYBDATE_CHROMATE-BINDING PROTEIN MODA"/>
    <property type="match status" value="1"/>
</dbReference>
<feature type="binding site" evidence="6">
    <location>
        <position position="68"/>
    </location>
    <ligand>
        <name>molybdate</name>
        <dbReference type="ChEBI" id="CHEBI:36264"/>
    </ligand>
</feature>
<protein>
    <submittedName>
        <fullName evidence="8">Molybdate transport system substrate-binding protein</fullName>
    </submittedName>
</protein>
<keyword evidence="3 6" id="KW-0479">Metal-binding</keyword>
<dbReference type="RefSeq" id="WP_144816647.1">
    <property type="nucleotide sequence ID" value="NZ_VLKP01000013.1"/>
</dbReference>
<evidence type="ECO:0000256" key="6">
    <source>
        <dbReference type="PIRSR" id="PIRSR004846-1"/>
    </source>
</evidence>
<dbReference type="InterPro" id="IPR044084">
    <property type="entry name" value="AvModA-like_subst-bd"/>
</dbReference>
<proteinExistence type="inferred from homology"/>
<dbReference type="GO" id="GO:1901359">
    <property type="term" value="F:tungstate binding"/>
    <property type="evidence" value="ECO:0007669"/>
    <property type="project" value="UniProtKB-ARBA"/>
</dbReference>
<dbReference type="PIRSF" id="PIRSF004846">
    <property type="entry name" value="ModA"/>
    <property type="match status" value="1"/>
</dbReference>
<gene>
    <name evidence="8" type="ORF">IP93_02766</name>
</gene>
<comment type="similarity">
    <text evidence="1">Belongs to the bacterial solute-binding protein ModA family.</text>
</comment>